<dbReference type="Proteomes" id="UP000006237">
    <property type="component" value="Unassembled WGS sequence"/>
</dbReference>
<evidence type="ECO:0000256" key="1">
    <source>
        <dbReference type="SAM" id="MobiDB-lite"/>
    </source>
</evidence>
<organism evidence="2 3">
    <name type="scientific">Corynebacterium glucuronolyticum ATCC 51866</name>
    <dbReference type="NCBI Taxonomy" id="548478"/>
    <lineage>
        <taxon>Bacteria</taxon>
        <taxon>Bacillati</taxon>
        <taxon>Actinomycetota</taxon>
        <taxon>Actinomycetes</taxon>
        <taxon>Mycobacteriales</taxon>
        <taxon>Corynebacteriaceae</taxon>
        <taxon>Corynebacterium</taxon>
    </lineage>
</organism>
<evidence type="ECO:0000313" key="3">
    <source>
        <dbReference type="Proteomes" id="UP000006237"/>
    </source>
</evidence>
<gene>
    <name evidence="2" type="ORF">HMPREF0293_1222</name>
</gene>
<feature type="compositionally biased region" description="Basic and acidic residues" evidence="1">
    <location>
        <begin position="24"/>
        <end position="46"/>
    </location>
</feature>
<sequence>MKLAHKGKGQGHAENRKGARKRWDRGLRVTTVERKDRSQEREKKTKVGVREAEVLLRAATSEPGAESGAWAWQATREGEEGKHRRHWLRQLPATNA</sequence>
<evidence type="ECO:0000313" key="2">
    <source>
        <dbReference type="EMBL" id="EEI63318.1"/>
    </source>
</evidence>
<dbReference type="EMBL" id="ACHF01000029">
    <property type="protein sequence ID" value="EEI63318.1"/>
    <property type="molecule type" value="Genomic_DNA"/>
</dbReference>
<feature type="region of interest" description="Disordered" evidence="1">
    <location>
        <begin position="1"/>
        <end position="46"/>
    </location>
</feature>
<name>A0ABP2DUW3_9CORY</name>
<protein>
    <submittedName>
        <fullName evidence="2">Uncharacterized protein</fullName>
    </submittedName>
</protein>
<reference evidence="2 3" key="1">
    <citation type="submission" date="2009-01" db="EMBL/GenBank/DDBJ databases">
        <authorList>
            <person name="Qin X."/>
            <person name="Bachman B."/>
            <person name="Battles P."/>
            <person name="Bell A."/>
            <person name="Bess C."/>
            <person name="Bickham C."/>
            <person name="Chaboub L."/>
            <person name="Chen D."/>
            <person name="Coyle M."/>
            <person name="Deiros D.R."/>
            <person name="Dinh H."/>
            <person name="Forbes L."/>
            <person name="Fowler G."/>
            <person name="Francisco L."/>
            <person name="Fu Q."/>
            <person name="Gubbala S."/>
            <person name="Hale W."/>
            <person name="Han Y."/>
            <person name="Hemphill L."/>
            <person name="Highlander S.K."/>
            <person name="Hirani K."/>
            <person name="Hogues M."/>
            <person name="Jackson L."/>
            <person name="Jakkamsetti A."/>
            <person name="Javaid M."/>
            <person name="Jiang H."/>
            <person name="Korchina V."/>
            <person name="Kovar C."/>
            <person name="Lara F."/>
            <person name="Lee S."/>
            <person name="Mata R."/>
            <person name="Mathew T."/>
            <person name="Moen C."/>
            <person name="Morales K."/>
            <person name="Munidasa M."/>
            <person name="Nazareth L."/>
            <person name="Ngo R."/>
            <person name="Nguyen L."/>
            <person name="Okwuonu G."/>
            <person name="Ongeri F."/>
            <person name="Patil S."/>
            <person name="Petrosino J."/>
            <person name="Pham C."/>
            <person name="Pham P."/>
            <person name="Pu L.-L."/>
            <person name="Puazo M."/>
            <person name="Raj R."/>
            <person name="Reid J."/>
            <person name="Rouhana J."/>
            <person name="Saada N."/>
            <person name="Shang Y."/>
            <person name="Simmons D."/>
            <person name="Thornton R."/>
            <person name="Warren J."/>
            <person name="Weissenberger G."/>
            <person name="Zhang J."/>
            <person name="Zhang L."/>
            <person name="Zhou C."/>
            <person name="Zhu D."/>
            <person name="Muzny D."/>
            <person name="Worley K."/>
            <person name="Gibbs R."/>
        </authorList>
    </citation>
    <scope>NUCLEOTIDE SEQUENCE [LARGE SCALE GENOMIC DNA]</scope>
    <source>
        <strain evidence="2 3">ATCC 51866</strain>
    </source>
</reference>
<keyword evidence="3" id="KW-1185">Reference proteome</keyword>
<proteinExistence type="predicted"/>
<comment type="caution">
    <text evidence="2">The sequence shown here is derived from an EMBL/GenBank/DDBJ whole genome shotgun (WGS) entry which is preliminary data.</text>
</comment>
<accession>A0ABP2DUW3</accession>